<protein>
    <submittedName>
        <fullName evidence="4">CBS domain-containing protein</fullName>
    </submittedName>
</protein>
<evidence type="ECO:0000313" key="5">
    <source>
        <dbReference type="Proteomes" id="UP001642900"/>
    </source>
</evidence>
<feature type="domain" description="CBS" evidence="3">
    <location>
        <begin position="72"/>
        <end position="128"/>
    </location>
</feature>
<dbReference type="Gene3D" id="3.10.580.10">
    <property type="entry name" value="CBS-domain"/>
    <property type="match status" value="1"/>
</dbReference>
<dbReference type="Proteomes" id="UP001642900">
    <property type="component" value="Unassembled WGS sequence"/>
</dbReference>
<feature type="domain" description="CBS" evidence="3">
    <location>
        <begin position="7"/>
        <end position="63"/>
    </location>
</feature>
<sequence>MQVQEIMTPRARVIDPNTNIAEAARAMRADNIGALPVGENDRLVGMVTDRDIAMRAVAEERPSGNTAVRQVMSEHVYYCFEDDDIEQAAKVMAEHQVHRLPVLNRDKRLVGMLALADLARSDTDAMKTALAGISEPTDQPRR</sequence>
<dbReference type="RefSeq" id="WP_165027880.1">
    <property type="nucleotide sequence ID" value="NZ_JAAKZF010000012.1"/>
</dbReference>
<evidence type="ECO:0000313" key="4">
    <source>
        <dbReference type="EMBL" id="NGO51948.1"/>
    </source>
</evidence>
<gene>
    <name evidence="4" type="ORF">G6N73_12275</name>
</gene>
<reference evidence="4 5" key="1">
    <citation type="submission" date="2020-02" db="EMBL/GenBank/DDBJ databases">
        <title>Genome sequence of strain CCNWXJ40-4.</title>
        <authorList>
            <person name="Gao J."/>
            <person name="Sun J."/>
        </authorList>
    </citation>
    <scope>NUCLEOTIDE SEQUENCE [LARGE SCALE GENOMIC DNA]</scope>
    <source>
        <strain evidence="4 5">CCNWXJ 40-4</strain>
    </source>
</reference>
<dbReference type="InterPro" id="IPR000644">
    <property type="entry name" value="CBS_dom"/>
</dbReference>
<dbReference type="AlphaFoldDB" id="A0A6G4WC86"/>
<dbReference type="SUPFAM" id="SSF54631">
    <property type="entry name" value="CBS-domain pair"/>
    <property type="match status" value="1"/>
</dbReference>
<dbReference type="EMBL" id="JAAKZF010000012">
    <property type="protein sequence ID" value="NGO51948.1"/>
    <property type="molecule type" value="Genomic_DNA"/>
</dbReference>
<organism evidence="4 5">
    <name type="scientific">Allomesorhizobium camelthorni</name>
    <dbReference type="NCBI Taxonomy" id="475069"/>
    <lineage>
        <taxon>Bacteria</taxon>
        <taxon>Pseudomonadati</taxon>
        <taxon>Pseudomonadota</taxon>
        <taxon>Alphaproteobacteria</taxon>
        <taxon>Hyphomicrobiales</taxon>
        <taxon>Phyllobacteriaceae</taxon>
        <taxon>Allomesorhizobium</taxon>
    </lineage>
</organism>
<dbReference type="SMART" id="SM00116">
    <property type="entry name" value="CBS"/>
    <property type="match status" value="2"/>
</dbReference>
<dbReference type="PANTHER" id="PTHR43080">
    <property type="entry name" value="CBS DOMAIN-CONTAINING PROTEIN CBSX3, MITOCHONDRIAL"/>
    <property type="match status" value="1"/>
</dbReference>
<dbReference type="CDD" id="cd04622">
    <property type="entry name" value="CBS_pair_HRP1_like"/>
    <property type="match status" value="1"/>
</dbReference>
<dbReference type="InterPro" id="IPR051257">
    <property type="entry name" value="Diverse_CBS-Domain"/>
</dbReference>
<dbReference type="PROSITE" id="PS51371">
    <property type="entry name" value="CBS"/>
    <property type="match status" value="2"/>
</dbReference>
<evidence type="ECO:0000259" key="3">
    <source>
        <dbReference type="PROSITE" id="PS51371"/>
    </source>
</evidence>
<dbReference type="Pfam" id="PF00571">
    <property type="entry name" value="CBS"/>
    <property type="match status" value="2"/>
</dbReference>
<keyword evidence="5" id="KW-1185">Reference proteome</keyword>
<evidence type="ECO:0000256" key="2">
    <source>
        <dbReference type="PROSITE-ProRule" id="PRU00703"/>
    </source>
</evidence>
<name>A0A6G4WC86_9HYPH</name>
<dbReference type="InterPro" id="IPR046342">
    <property type="entry name" value="CBS_dom_sf"/>
</dbReference>
<comment type="caution">
    <text evidence="4">The sequence shown here is derived from an EMBL/GenBank/DDBJ whole genome shotgun (WGS) entry which is preliminary data.</text>
</comment>
<evidence type="ECO:0000256" key="1">
    <source>
        <dbReference type="ARBA" id="ARBA00023122"/>
    </source>
</evidence>
<dbReference type="PANTHER" id="PTHR43080:SF2">
    <property type="entry name" value="CBS DOMAIN-CONTAINING PROTEIN"/>
    <property type="match status" value="1"/>
</dbReference>
<keyword evidence="1 2" id="KW-0129">CBS domain</keyword>
<accession>A0A6G4WC86</accession>
<proteinExistence type="predicted"/>